<evidence type="ECO:0000256" key="1">
    <source>
        <dbReference type="ARBA" id="ARBA00022737"/>
    </source>
</evidence>
<evidence type="ECO:0000313" key="5">
    <source>
        <dbReference type="Proteomes" id="UP000824162"/>
    </source>
</evidence>
<feature type="domain" description="SLH" evidence="3">
    <location>
        <begin position="527"/>
        <end position="591"/>
    </location>
</feature>
<dbReference type="Pfam" id="PF00395">
    <property type="entry name" value="SLH"/>
    <property type="match status" value="2"/>
</dbReference>
<dbReference type="PROSITE" id="PS51272">
    <property type="entry name" value="SLH"/>
    <property type="match status" value="2"/>
</dbReference>
<sequence>MKKLLCLSLAWIVSLSVIPVLAAPSGGLESAISTVRSRIEVPAELSEFSSDITASQNGADVYSLVWSTPDNAAMSGSLSVSIDQYGYILQYSLYEPGDVFDDYGAGFSKYTEDELISMAYEFFERLNPELAAEFPASYAECRQSIGSDTASVQLQRYINNIAVSGDCANIYIDKRSGAVDNMNVSLSYFSSIDSPQSVISAAAAAESFEANNPMAAEYVRCADGEAIITYVPKDSGYMLDVQTGEQYVRKMYEGINAAFGSGGGASTDAAEAAAAGTPELTEQELESIAQIEALLSEDELKAAAAGITETGISGLDYVSCTYRAGYSEEVYYATLRYAGGEDGLTLSITLNAETGELVRIRGYSNNYTSAPELTEAQALELAQAFAGKYANDEYAKVDSDTELSSEPEEDGYYSDYYFVFLRQENGIKYPANYISVTVDRLSGNILGYSNNWDDSVTFRSPDGIISAGEAFDKLTEQVGLELEYVPAYEDGVYNADLVYTLKDSLSYRVLAETGEIVGSDGKPVTESESSEITDIYGHYAEGQIRALVDNGVLILPEGETEFRPDETITQGDMLAFTAALRGSYYRYPISDYDSVYLNSQRTGVILPDEVKDSGSPCKREDGVKYIIRSLGYTEIAEMSDIFEPAFSDDNQITPGYEGYVAIAKGFGIVNGSPGNLFEPQSELTRADAAIMIYN</sequence>
<feature type="domain" description="SLH" evidence="3">
    <location>
        <begin position="643"/>
        <end position="694"/>
    </location>
</feature>
<feature type="signal peptide" evidence="2">
    <location>
        <begin position="1"/>
        <end position="22"/>
    </location>
</feature>
<gene>
    <name evidence="4" type="ORF">H9900_04695</name>
</gene>
<dbReference type="InterPro" id="IPR001119">
    <property type="entry name" value="SLH_dom"/>
</dbReference>
<protein>
    <submittedName>
        <fullName evidence="4">S-layer homology domain-containing protein</fullName>
    </submittedName>
</protein>
<dbReference type="InterPro" id="IPR032599">
    <property type="entry name" value="YcdB/YcdC_rep_domain"/>
</dbReference>
<keyword evidence="1" id="KW-0677">Repeat</keyword>
<reference evidence="4" key="2">
    <citation type="submission" date="2021-04" db="EMBL/GenBank/DDBJ databases">
        <authorList>
            <person name="Gilroy R."/>
        </authorList>
    </citation>
    <scope>NUCLEOTIDE SEQUENCE</scope>
    <source>
        <strain evidence="4">5790</strain>
    </source>
</reference>
<accession>A0A9D1PQJ6</accession>
<proteinExistence type="predicted"/>
<dbReference type="AlphaFoldDB" id="A0A9D1PQJ6"/>
<name>A0A9D1PQJ6_9FIRM</name>
<evidence type="ECO:0000313" key="4">
    <source>
        <dbReference type="EMBL" id="HIV86092.1"/>
    </source>
</evidence>
<organism evidence="4 5">
    <name type="scientific">Candidatus Monoglobus merdigallinarum</name>
    <dbReference type="NCBI Taxonomy" id="2838698"/>
    <lineage>
        <taxon>Bacteria</taxon>
        <taxon>Bacillati</taxon>
        <taxon>Bacillota</taxon>
        <taxon>Clostridia</taxon>
        <taxon>Monoglobales</taxon>
        <taxon>Monoglobaceae</taxon>
        <taxon>Monoglobus</taxon>
    </lineage>
</organism>
<comment type="caution">
    <text evidence="4">The sequence shown here is derived from an EMBL/GenBank/DDBJ whole genome shotgun (WGS) entry which is preliminary data.</text>
</comment>
<evidence type="ECO:0000256" key="2">
    <source>
        <dbReference type="SAM" id="SignalP"/>
    </source>
</evidence>
<evidence type="ECO:0000259" key="3">
    <source>
        <dbReference type="PROSITE" id="PS51272"/>
    </source>
</evidence>
<keyword evidence="2" id="KW-0732">Signal</keyword>
<feature type="chain" id="PRO_5038823065" evidence="2">
    <location>
        <begin position="23"/>
        <end position="694"/>
    </location>
</feature>
<feature type="non-terminal residue" evidence="4">
    <location>
        <position position="694"/>
    </location>
</feature>
<reference evidence="4" key="1">
    <citation type="journal article" date="2021" name="PeerJ">
        <title>Extensive microbial diversity within the chicken gut microbiome revealed by metagenomics and culture.</title>
        <authorList>
            <person name="Gilroy R."/>
            <person name="Ravi A."/>
            <person name="Getino M."/>
            <person name="Pursley I."/>
            <person name="Horton D.L."/>
            <person name="Alikhan N.F."/>
            <person name="Baker D."/>
            <person name="Gharbi K."/>
            <person name="Hall N."/>
            <person name="Watson M."/>
            <person name="Adriaenssens E.M."/>
            <person name="Foster-Nyarko E."/>
            <person name="Jarju S."/>
            <person name="Secka A."/>
            <person name="Antonio M."/>
            <person name="Oren A."/>
            <person name="Chaudhuri R.R."/>
            <person name="La Ragione R."/>
            <person name="Hildebrand F."/>
            <person name="Pallen M.J."/>
        </authorList>
    </citation>
    <scope>NUCLEOTIDE SEQUENCE</scope>
    <source>
        <strain evidence="4">5790</strain>
    </source>
</reference>
<dbReference type="Proteomes" id="UP000824162">
    <property type="component" value="Unassembled WGS sequence"/>
</dbReference>
<dbReference type="EMBL" id="DXIJ01000098">
    <property type="protein sequence ID" value="HIV86092.1"/>
    <property type="molecule type" value="Genomic_DNA"/>
</dbReference>
<dbReference type="Pfam" id="PF16244">
    <property type="entry name" value="DUF4901"/>
    <property type="match status" value="2"/>
</dbReference>